<evidence type="ECO:0008006" key="4">
    <source>
        <dbReference type="Google" id="ProtNLM"/>
    </source>
</evidence>
<accession>A0ABN1ENR7</accession>
<comment type="caution">
    <text evidence="2">The sequence shown here is derived from an EMBL/GenBank/DDBJ whole genome shotgun (WGS) entry which is preliminary data.</text>
</comment>
<dbReference type="EMBL" id="BAAADD010000004">
    <property type="protein sequence ID" value="GAA0569933.1"/>
    <property type="molecule type" value="Genomic_DNA"/>
</dbReference>
<reference evidence="2 3" key="1">
    <citation type="journal article" date="2019" name="Int. J. Syst. Evol. Microbiol.">
        <title>The Global Catalogue of Microorganisms (GCM) 10K type strain sequencing project: providing services to taxonomists for standard genome sequencing and annotation.</title>
        <authorList>
            <consortium name="The Broad Institute Genomics Platform"/>
            <consortium name="The Broad Institute Genome Sequencing Center for Infectious Disease"/>
            <person name="Wu L."/>
            <person name="Ma J."/>
        </authorList>
    </citation>
    <scope>NUCLEOTIDE SEQUENCE [LARGE SCALE GENOMIC DNA]</scope>
    <source>
        <strain evidence="2 3">JCM 15089</strain>
    </source>
</reference>
<organism evidence="2 3">
    <name type="scientific">Rhizomicrobium electricum</name>
    <dbReference type="NCBI Taxonomy" id="480070"/>
    <lineage>
        <taxon>Bacteria</taxon>
        <taxon>Pseudomonadati</taxon>
        <taxon>Pseudomonadota</taxon>
        <taxon>Alphaproteobacteria</taxon>
        <taxon>Micropepsales</taxon>
        <taxon>Micropepsaceae</taxon>
        <taxon>Rhizomicrobium</taxon>
    </lineage>
</organism>
<protein>
    <recommendedName>
        <fullName evidence="4">DUF2934 domain-containing protein</fullName>
    </recommendedName>
</protein>
<dbReference type="Proteomes" id="UP001499951">
    <property type="component" value="Unassembled WGS sequence"/>
</dbReference>
<name>A0ABN1ENR7_9PROT</name>
<evidence type="ECO:0000256" key="1">
    <source>
        <dbReference type="SAM" id="MobiDB-lite"/>
    </source>
</evidence>
<sequence>MDERIRERAYQIWLSEGKPLGRDAEHWERARRQVEKELSDGTAAHRAGVNDVPASNITVHKGPASPSPTPGLERADGINTPGVKARRP</sequence>
<dbReference type="RefSeq" id="WP_166929494.1">
    <property type="nucleotide sequence ID" value="NZ_BAAADD010000004.1"/>
</dbReference>
<evidence type="ECO:0000313" key="3">
    <source>
        <dbReference type="Proteomes" id="UP001499951"/>
    </source>
</evidence>
<feature type="region of interest" description="Disordered" evidence="1">
    <location>
        <begin position="37"/>
        <end position="88"/>
    </location>
</feature>
<keyword evidence="3" id="KW-1185">Reference proteome</keyword>
<proteinExistence type="predicted"/>
<gene>
    <name evidence="2" type="ORF">GCM10008942_18370</name>
</gene>
<dbReference type="Pfam" id="PF11154">
    <property type="entry name" value="DUF2934"/>
    <property type="match status" value="1"/>
</dbReference>
<dbReference type="InterPro" id="IPR021327">
    <property type="entry name" value="DUF2934"/>
</dbReference>
<evidence type="ECO:0000313" key="2">
    <source>
        <dbReference type="EMBL" id="GAA0569933.1"/>
    </source>
</evidence>